<keyword evidence="3" id="KW-1185">Reference proteome</keyword>
<evidence type="ECO:0000313" key="3">
    <source>
        <dbReference type="Proteomes" id="UP000799438"/>
    </source>
</evidence>
<gene>
    <name evidence="2" type="ORF">K452DRAFT_303768</name>
</gene>
<reference evidence="2" key="1">
    <citation type="journal article" date="2020" name="Stud. Mycol.">
        <title>101 Dothideomycetes genomes: a test case for predicting lifestyles and emergence of pathogens.</title>
        <authorList>
            <person name="Haridas S."/>
            <person name="Albert R."/>
            <person name="Binder M."/>
            <person name="Bloem J."/>
            <person name="Labutti K."/>
            <person name="Salamov A."/>
            <person name="Andreopoulos B."/>
            <person name="Baker S."/>
            <person name="Barry K."/>
            <person name="Bills G."/>
            <person name="Bluhm B."/>
            <person name="Cannon C."/>
            <person name="Castanera R."/>
            <person name="Culley D."/>
            <person name="Daum C."/>
            <person name="Ezra D."/>
            <person name="Gonzalez J."/>
            <person name="Henrissat B."/>
            <person name="Kuo A."/>
            <person name="Liang C."/>
            <person name="Lipzen A."/>
            <person name="Lutzoni F."/>
            <person name="Magnuson J."/>
            <person name="Mondo S."/>
            <person name="Nolan M."/>
            <person name="Ohm R."/>
            <person name="Pangilinan J."/>
            <person name="Park H.-J."/>
            <person name="Ramirez L."/>
            <person name="Alfaro M."/>
            <person name="Sun H."/>
            <person name="Tritt A."/>
            <person name="Yoshinaga Y."/>
            <person name="Zwiers L.-H."/>
            <person name="Turgeon B."/>
            <person name="Goodwin S."/>
            <person name="Spatafora J."/>
            <person name="Crous P."/>
            <person name="Grigoriev I."/>
        </authorList>
    </citation>
    <scope>NUCLEOTIDE SEQUENCE</scope>
    <source>
        <strain evidence="2">CBS 121167</strain>
    </source>
</reference>
<name>A0A6A6AU70_9PEZI</name>
<dbReference type="AlphaFoldDB" id="A0A6A6AU70"/>
<dbReference type="RefSeq" id="XP_033390855.1">
    <property type="nucleotide sequence ID" value="XM_033542768.1"/>
</dbReference>
<dbReference type="EMBL" id="ML995666">
    <property type="protein sequence ID" value="KAF2135136.1"/>
    <property type="molecule type" value="Genomic_DNA"/>
</dbReference>
<proteinExistence type="predicted"/>
<dbReference type="GeneID" id="54300265"/>
<organism evidence="2 3">
    <name type="scientific">Aplosporella prunicola CBS 121167</name>
    <dbReference type="NCBI Taxonomy" id="1176127"/>
    <lineage>
        <taxon>Eukaryota</taxon>
        <taxon>Fungi</taxon>
        <taxon>Dikarya</taxon>
        <taxon>Ascomycota</taxon>
        <taxon>Pezizomycotina</taxon>
        <taxon>Dothideomycetes</taxon>
        <taxon>Dothideomycetes incertae sedis</taxon>
        <taxon>Botryosphaeriales</taxon>
        <taxon>Aplosporellaceae</taxon>
        <taxon>Aplosporella</taxon>
    </lineage>
</organism>
<sequence>MSSLIGEYLNGKSFNVSGFGWLTFVAFSASALKTSALRFARLVATATATVTVPPPPHCFDHAQYIYIADRPNSPPPIVSFCSSDWAHLL</sequence>
<protein>
    <submittedName>
        <fullName evidence="2">Uncharacterized protein</fullName>
    </submittedName>
</protein>
<dbReference type="Proteomes" id="UP000799438">
    <property type="component" value="Unassembled WGS sequence"/>
</dbReference>
<evidence type="ECO:0000256" key="1">
    <source>
        <dbReference type="SAM" id="Phobius"/>
    </source>
</evidence>
<keyword evidence="1" id="KW-1133">Transmembrane helix</keyword>
<keyword evidence="1" id="KW-0812">Transmembrane</keyword>
<keyword evidence="1" id="KW-0472">Membrane</keyword>
<feature type="transmembrane region" description="Helical" evidence="1">
    <location>
        <begin position="14"/>
        <end position="32"/>
    </location>
</feature>
<evidence type="ECO:0000313" key="2">
    <source>
        <dbReference type="EMBL" id="KAF2135136.1"/>
    </source>
</evidence>
<accession>A0A6A6AU70</accession>